<keyword evidence="1" id="KW-0175">Coiled coil</keyword>
<evidence type="ECO:0000256" key="1">
    <source>
        <dbReference type="SAM" id="Coils"/>
    </source>
</evidence>
<comment type="caution">
    <text evidence="2">The sequence shown here is derived from an EMBL/GenBank/DDBJ whole genome shotgun (WGS) entry which is preliminary data.</text>
</comment>
<evidence type="ECO:0000313" key="2">
    <source>
        <dbReference type="EMBL" id="GJS90863.1"/>
    </source>
</evidence>
<reference evidence="2" key="2">
    <citation type="submission" date="2022-01" db="EMBL/GenBank/DDBJ databases">
        <authorList>
            <person name="Yamashiro T."/>
            <person name="Shiraishi A."/>
            <person name="Satake H."/>
            <person name="Nakayama K."/>
        </authorList>
    </citation>
    <scope>NUCLEOTIDE SEQUENCE</scope>
</reference>
<gene>
    <name evidence="2" type="ORF">Tco_0773499</name>
</gene>
<name>A0ABQ4ZQ57_9ASTR</name>
<organism evidence="2 3">
    <name type="scientific">Tanacetum coccineum</name>
    <dbReference type="NCBI Taxonomy" id="301880"/>
    <lineage>
        <taxon>Eukaryota</taxon>
        <taxon>Viridiplantae</taxon>
        <taxon>Streptophyta</taxon>
        <taxon>Embryophyta</taxon>
        <taxon>Tracheophyta</taxon>
        <taxon>Spermatophyta</taxon>
        <taxon>Magnoliopsida</taxon>
        <taxon>eudicotyledons</taxon>
        <taxon>Gunneridae</taxon>
        <taxon>Pentapetalae</taxon>
        <taxon>asterids</taxon>
        <taxon>campanulids</taxon>
        <taxon>Asterales</taxon>
        <taxon>Asteraceae</taxon>
        <taxon>Asteroideae</taxon>
        <taxon>Anthemideae</taxon>
        <taxon>Anthemidinae</taxon>
        <taxon>Tanacetum</taxon>
    </lineage>
</organism>
<evidence type="ECO:0000313" key="3">
    <source>
        <dbReference type="Proteomes" id="UP001151760"/>
    </source>
</evidence>
<sequence length="333" mass="37899">MVVDVLVQLYYTKKGNENESENKDSQVITSLQEPSIILLSLKEQTTDALTEVTVEPLASTIEGEQPAIKPEVTVEPSASTRTGMIKEDVQVFEEEEESVTVMEIYNPCPFCKMQEKKLKKKCSSDTSGNMLIMEMKSDIKNMTLNEYLEYEAEKERIRERDNDLEEDQEDDGDDRHTFDMWDITVEDIERIRQFLTPNIPDIIEDGIKPLIPTTLHTTPTNKDYVAPATKPILDGLLEDKILNVAMVDEEADPTRDLKEPERLLVEDPNFMFRLVGYHANDDDGIFVIMDVARKANLKHGLEHVVSLSYRAKSKGVSCSNSTLSIIFQFLTVQ</sequence>
<feature type="coiled-coil region" evidence="1">
    <location>
        <begin position="140"/>
        <end position="170"/>
    </location>
</feature>
<keyword evidence="3" id="KW-1185">Reference proteome</keyword>
<accession>A0ABQ4ZQ57</accession>
<dbReference type="EMBL" id="BQNB010011461">
    <property type="protein sequence ID" value="GJS90863.1"/>
    <property type="molecule type" value="Genomic_DNA"/>
</dbReference>
<reference evidence="2" key="1">
    <citation type="journal article" date="2022" name="Int. J. Mol. Sci.">
        <title>Draft Genome of Tanacetum Coccineum: Genomic Comparison of Closely Related Tanacetum-Family Plants.</title>
        <authorList>
            <person name="Yamashiro T."/>
            <person name="Shiraishi A."/>
            <person name="Nakayama K."/>
            <person name="Satake H."/>
        </authorList>
    </citation>
    <scope>NUCLEOTIDE SEQUENCE</scope>
</reference>
<dbReference type="Proteomes" id="UP001151760">
    <property type="component" value="Unassembled WGS sequence"/>
</dbReference>
<protein>
    <submittedName>
        <fullName evidence="2">Uncharacterized protein</fullName>
    </submittedName>
</protein>
<proteinExistence type="predicted"/>